<accession>A0A6J7X6P4</accession>
<organism evidence="1">
    <name type="scientific">uncultured Caudovirales phage</name>
    <dbReference type="NCBI Taxonomy" id="2100421"/>
    <lineage>
        <taxon>Viruses</taxon>
        <taxon>Duplodnaviria</taxon>
        <taxon>Heunggongvirae</taxon>
        <taxon>Uroviricota</taxon>
        <taxon>Caudoviricetes</taxon>
        <taxon>Peduoviridae</taxon>
        <taxon>Maltschvirus</taxon>
        <taxon>Maltschvirus maltsch</taxon>
    </lineage>
</organism>
<protein>
    <submittedName>
        <fullName evidence="1">Uncharacterized protein</fullName>
    </submittedName>
</protein>
<gene>
    <name evidence="1" type="ORF">UFOVP389_31</name>
</gene>
<evidence type="ECO:0000313" key="1">
    <source>
        <dbReference type="EMBL" id="CAB5224052.1"/>
    </source>
</evidence>
<sequence>MFAYRLAKDLGRTVEEILSISTYEFAGWAQFYKMEAEEMKKQANKRSR</sequence>
<dbReference type="EMBL" id="LR798332">
    <property type="protein sequence ID" value="CAB5224052.1"/>
    <property type="molecule type" value="Genomic_DNA"/>
</dbReference>
<reference evidence="1" key="1">
    <citation type="submission" date="2020-05" db="EMBL/GenBank/DDBJ databases">
        <authorList>
            <person name="Chiriac C."/>
            <person name="Salcher M."/>
            <person name="Ghai R."/>
            <person name="Kavagutti S V."/>
        </authorList>
    </citation>
    <scope>NUCLEOTIDE SEQUENCE</scope>
</reference>
<name>A0A6J7X6P4_9CAUD</name>
<proteinExistence type="predicted"/>